<proteinExistence type="predicted"/>
<accession>A0ABT9XEZ9</accession>
<comment type="caution">
    <text evidence="1">The sequence shown here is derived from an EMBL/GenBank/DDBJ whole genome shotgun (WGS) entry which is preliminary data.</text>
</comment>
<dbReference type="Proteomes" id="UP001232973">
    <property type="component" value="Unassembled WGS sequence"/>
</dbReference>
<organism evidence="1 2">
    <name type="scientific">Alicyclobacillus cycloheptanicus</name>
    <dbReference type="NCBI Taxonomy" id="1457"/>
    <lineage>
        <taxon>Bacteria</taxon>
        <taxon>Bacillati</taxon>
        <taxon>Bacillota</taxon>
        <taxon>Bacilli</taxon>
        <taxon>Bacillales</taxon>
        <taxon>Alicyclobacillaceae</taxon>
        <taxon>Alicyclobacillus</taxon>
    </lineage>
</organism>
<dbReference type="EMBL" id="JAUSTP010000002">
    <property type="protein sequence ID" value="MDQ0188850.1"/>
    <property type="molecule type" value="Genomic_DNA"/>
</dbReference>
<gene>
    <name evidence="1" type="ORF">J2S03_000662</name>
</gene>
<keyword evidence="2" id="KW-1185">Reference proteome</keyword>
<evidence type="ECO:0000313" key="2">
    <source>
        <dbReference type="Proteomes" id="UP001232973"/>
    </source>
</evidence>
<protein>
    <submittedName>
        <fullName evidence="1">Uncharacterized protein</fullName>
    </submittedName>
</protein>
<dbReference type="RefSeq" id="WP_274455180.1">
    <property type="nucleotide sequence ID" value="NZ_CP067097.1"/>
</dbReference>
<name>A0ABT9XEZ9_9BACL</name>
<evidence type="ECO:0000313" key="1">
    <source>
        <dbReference type="EMBL" id="MDQ0188850.1"/>
    </source>
</evidence>
<reference evidence="1 2" key="1">
    <citation type="submission" date="2023-07" db="EMBL/GenBank/DDBJ databases">
        <title>Genomic Encyclopedia of Type Strains, Phase IV (KMG-IV): sequencing the most valuable type-strain genomes for metagenomic binning, comparative biology and taxonomic classification.</title>
        <authorList>
            <person name="Goeker M."/>
        </authorList>
    </citation>
    <scope>NUCLEOTIDE SEQUENCE [LARGE SCALE GENOMIC DNA]</scope>
    <source>
        <strain evidence="1 2">DSM 4006</strain>
    </source>
</reference>
<sequence length="125" mass="13985">MNDERPTSIRSTTQQALNEIIEEVVDTVATFDGRFSYTHVSADGHCSLSFLLGNREYVAALSGTAGQEAESDVRLSCSWRTWEGSEEDEVVIYLGPFNKAVIRYKLGAALADWYSRLIRSPHDTH</sequence>